<organism evidence="1 2">
    <name type="scientific">Candidatus Portnoybacteria bacterium RBG_13_41_18</name>
    <dbReference type="NCBI Taxonomy" id="1801991"/>
    <lineage>
        <taxon>Bacteria</taxon>
        <taxon>Candidatus Portnoyibacteriota</taxon>
    </lineage>
</organism>
<dbReference type="Proteomes" id="UP000177725">
    <property type="component" value="Unassembled WGS sequence"/>
</dbReference>
<proteinExistence type="predicted"/>
<protein>
    <recommendedName>
        <fullName evidence="3">Lipoprotein</fullName>
    </recommendedName>
</protein>
<evidence type="ECO:0000313" key="1">
    <source>
        <dbReference type="EMBL" id="OGZ33267.1"/>
    </source>
</evidence>
<dbReference type="PROSITE" id="PS51257">
    <property type="entry name" value="PROKAR_LIPOPROTEIN"/>
    <property type="match status" value="1"/>
</dbReference>
<comment type="caution">
    <text evidence="1">The sequence shown here is derived from an EMBL/GenBank/DDBJ whole genome shotgun (WGS) entry which is preliminary data.</text>
</comment>
<name>A0A1G2F5R5_9BACT</name>
<reference evidence="1 2" key="1">
    <citation type="journal article" date="2016" name="Nat. Commun.">
        <title>Thousands of microbial genomes shed light on interconnected biogeochemical processes in an aquifer system.</title>
        <authorList>
            <person name="Anantharaman K."/>
            <person name="Brown C.T."/>
            <person name="Hug L.A."/>
            <person name="Sharon I."/>
            <person name="Castelle C.J."/>
            <person name="Probst A.J."/>
            <person name="Thomas B.C."/>
            <person name="Singh A."/>
            <person name="Wilkins M.J."/>
            <person name="Karaoz U."/>
            <person name="Brodie E.L."/>
            <person name="Williams K.H."/>
            <person name="Hubbard S.S."/>
            <person name="Banfield J.F."/>
        </authorList>
    </citation>
    <scope>NUCLEOTIDE SEQUENCE [LARGE SCALE GENOMIC DNA]</scope>
</reference>
<gene>
    <name evidence="1" type="ORF">A2174_03210</name>
</gene>
<evidence type="ECO:0000313" key="2">
    <source>
        <dbReference type="Proteomes" id="UP000177725"/>
    </source>
</evidence>
<sequence length="132" mass="15135">MRKTKFIALVIFLVWLLAGCGDSFTHGDATWKMVAEVFLISSPYRLDGENIDVVAIIWSELESPTGYWFTISDFLRFGFGKQNLSGIWNGYPVSMVPVFLREKVLCKKIRMQYQIIRNDGIPLIEIKGIKIL</sequence>
<dbReference type="AlphaFoldDB" id="A0A1G2F5R5"/>
<accession>A0A1G2F5R5</accession>
<evidence type="ECO:0008006" key="3">
    <source>
        <dbReference type="Google" id="ProtNLM"/>
    </source>
</evidence>
<dbReference type="EMBL" id="MHMV01000051">
    <property type="protein sequence ID" value="OGZ33267.1"/>
    <property type="molecule type" value="Genomic_DNA"/>
</dbReference>